<dbReference type="EMBL" id="KL198092">
    <property type="protein sequence ID" value="KDQ08316.1"/>
    <property type="molecule type" value="Genomic_DNA"/>
</dbReference>
<dbReference type="Pfam" id="PF00400">
    <property type="entry name" value="WD40"/>
    <property type="match status" value="1"/>
</dbReference>
<dbReference type="GO" id="GO:0005737">
    <property type="term" value="C:cytoplasm"/>
    <property type="evidence" value="ECO:0007669"/>
    <property type="project" value="TreeGrafter"/>
</dbReference>
<dbReference type="InterPro" id="IPR016024">
    <property type="entry name" value="ARM-type_fold"/>
</dbReference>
<keyword evidence="1" id="KW-0853">WD repeat</keyword>
<dbReference type="HOGENOM" id="CLU_001665_1_0_1"/>
<protein>
    <submittedName>
        <fullName evidence="3">Uncharacterized protein</fullName>
    </submittedName>
</protein>
<name>A0A067M9S6_BOTB1</name>
<feature type="compositionally biased region" description="Polar residues" evidence="2">
    <location>
        <begin position="113"/>
        <end position="135"/>
    </location>
</feature>
<dbReference type="PANTHER" id="PTHR44099:SF4">
    <property type="entry name" value="RABCONNECTIN-3B, ISOFORM A"/>
    <property type="match status" value="1"/>
</dbReference>
<dbReference type="InParanoid" id="A0A067M9S6"/>
<sequence>MQATPRLAFPLTFNFAAGDPQPGQSRGDVAVSSCVAATCTSLASWGLGSSNLELEADGYPSSGVAMGCEDGTVYLFHAAKEPVDGSTSASPISPATILPSLPSPTKSAHRNSLPGSPSSSVKNPRTNIVSGSAPFSFTPRPRAASGVSKAQAQAPKNFVDYEEEEGKLRAILKDGRTKGTSISREKDSDKSDLPSGATSPQSISRASTPPTPSPTPSLSRHPWRMSQNNTVLTPIFTVAPPPESSAAQLVLRLHLIPPHTGPGHALTSLRLVESNTTLVSLQECGTLSLHSIKDGTCIASARVDELPHLNPPPGLKAVSLIQGAWVWEAIHAAHVSETTFLVLTASPAPHSYSLNKDDLHVDSTRIAVIQLLTQREKELTTDGKALEKIGEWTVEGPAKCVGLVVDTNGSLHIHHVTSASHLHLDSFQLRNRTVSRESSRSATPNPSFTNLPIPHISLPAIPNPFKKRGRLVRQPSLIWTAEDGKVELRNGSDYDLFEGVDMSGGGPRGVRMGNQEEDLFAVVWFDATTFVFALHNNLMHQVAKIERKCVTDVSLSEGKIVVEHAEGVEIYHLTKLQANGDIPKEQEELAAPFIATLTSSFKLSRVEHTCISRSILLRTKIDSMGCKRRLEYIRLDWPSPAAANDAKHPHIQLWKSPSTTATNGNQYGVRITCTLPLELGAIIAGYSDGQIGQSSFAHFVQSRATPVSSMCDQALDGPILSLHLIRNDRTGERFIVGASDDGGIGVWSLPDLRMKARWILFCTPLLNVVILDEERNGRLKGCILCVAEDGTIAAIVIDEFELLYMIPGSPAPLERICTNEDSMLLVYMDGRARMWDVKAQEFWRSMGRDKAQELLDEGGWFETVVEPEDQHGPNMVVGALRCTGGNDAAITLLLDIRELFELIASVSSALRTASSQTQTPPSQLDILRPVLSSLHCFGLSETIDSTCRDRLGLTSTGSVSWGTLCEGSSTSLAVPVKTDEVWSLSKEHTAARLLAIVSILRICLAIEEVERCATEVISYYLITLPDHIGPLYQSPSLGYLARYWFDPLENIRLAARSLFEATIHRTPDQQILTLVEGWRRKLPSLQPDAYKHADFAALALTVAGHVAAEKHSLLPTGTLTDISKSIALYLHDETSATHRHLAIELCSRGFQIWQHFVDATEILRALFSLAVSGGKKESASVLARQAIVQIASSNTPLFMTTLLLDIIHPATVEHRKAIMQLVAFLIRKKPLVIYPNLPRLLEAVVKSLDPNSSSGRDAVLDAAIEILGQVVQTFPSIDFHMQSQRLAVGTGEGAVIMYDLKTATRLYVLEGHKKRLTACSFSPDGRRLVTASLEESVVMVWKVGSSFASFFTPGAPPRQGHAGSAPYKTLEFNVGDEAHMTTASTLDWVTFEWPTERTARLKIRETALTFAT</sequence>
<gene>
    <name evidence="3" type="ORF">BOTBODRAFT_139033</name>
</gene>
<dbReference type="InterPro" id="IPR001680">
    <property type="entry name" value="WD40_rpt"/>
</dbReference>
<evidence type="ECO:0000256" key="1">
    <source>
        <dbReference type="PROSITE-ProRule" id="PRU00221"/>
    </source>
</evidence>
<dbReference type="SUPFAM" id="SSF50978">
    <property type="entry name" value="WD40 repeat-like"/>
    <property type="match status" value="1"/>
</dbReference>
<dbReference type="PANTHER" id="PTHR44099">
    <property type="entry name" value="RABCONNECTIN-3B, ISOFORM A"/>
    <property type="match status" value="1"/>
</dbReference>
<dbReference type="SUPFAM" id="SSF48371">
    <property type="entry name" value="ARM repeat"/>
    <property type="match status" value="1"/>
</dbReference>
<feature type="compositionally biased region" description="Basic and acidic residues" evidence="2">
    <location>
        <begin position="172"/>
        <end position="192"/>
    </location>
</feature>
<dbReference type="PROSITE" id="PS50082">
    <property type="entry name" value="WD_REPEATS_2"/>
    <property type="match status" value="1"/>
</dbReference>
<accession>A0A067M9S6</accession>
<evidence type="ECO:0000256" key="2">
    <source>
        <dbReference type="SAM" id="MobiDB-lite"/>
    </source>
</evidence>
<dbReference type="SMART" id="SM00320">
    <property type="entry name" value="WD40"/>
    <property type="match status" value="5"/>
</dbReference>
<dbReference type="OrthoDB" id="338622at2759"/>
<feature type="region of interest" description="Disordered" evidence="2">
    <location>
        <begin position="85"/>
        <end position="153"/>
    </location>
</feature>
<proteinExistence type="predicted"/>
<keyword evidence="4" id="KW-1185">Reference proteome</keyword>
<dbReference type="STRING" id="930990.A0A067M9S6"/>
<feature type="repeat" description="WD" evidence="1">
    <location>
        <begin position="1309"/>
        <end position="1343"/>
    </location>
</feature>
<dbReference type="InterPro" id="IPR036322">
    <property type="entry name" value="WD40_repeat_dom_sf"/>
</dbReference>
<organism evidence="3 4">
    <name type="scientific">Botryobasidium botryosum (strain FD-172 SS1)</name>
    <dbReference type="NCBI Taxonomy" id="930990"/>
    <lineage>
        <taxon>Eukaryota</taxon>
        <taxon>Fungi</taxon>
        <taxon>Dikarya</taxon>
        <taxon>Basidiomycota</taxon>
        <taxon>Agaricomycotina</taxon>
        <taxon>Agaricomycetes</taxon>
        <taxon>Cantharellales</taxon>
        <taxon>Botryobasidiaceae</taxon>
        <taxon>Botryobasidium</taxon>
    </lineage>
</organism>
<feature type="compositionally biased region" description="Polar residues" evidence="2">
    <location>
        <begin position="196"/>
        <end position="206"/>
    </location>
</feature>
<evidence type="ECO:0000313" key="3">
    <source>
        <dbReference type="EMBL" id="KDQ08316.1"/>
    </source>
</evidence>
<evidence type="ECO:0000313" key="4">
    <source>
        <dbReference type="Proteomes" id="UP000027195"/>
    </source>
</evidence>
<feature type="region of interest" description="Disordered" evidence="2">
    <location>
        <begin position="172"/>
        <end position="223"/>
    </location>
</feature>
<dbReference type="Gene3D" id="2.130.10.10">
    <property type="entry name" value="YVTN repeat-like/Quinoprotein amine dehydrogenase"/>
    <property type="match status" value="2"/>
</dbReference>
<reference evidence="4" key="1">
    <citation type="journal article" date="2014" name="Proc. Natl. Acad. Sci. U.S.A.">
        <title>Extensive sampling of basidiomycete genomes demonstrates inadequacy of the white-rot/brown-rot paradigm for wood decay fungi.</title>
        <authorList>
            <person name="Riley R."/>
            <person name="Salamov A.A."/>
            <person name="Brown D.W."/>
            <person name="Nagy L.G."/>
            <person name="Floudas D."/>
            <person name="Held B.W."/>
            <person name="Levasseur A."/>
            <person name="Lombard V."/>
            <person name="Morin E."/>
            <person name="Otillar R."/>
            <person name="Lindquist E.A."/>
            <person name="Sun H."/>
            <person name="LaButti K.M."/>
            <person name="Schmutz J."/>
            <person name="Jabbour D."/>
            <person name="Luo H."/>
            <person name="Baker S.E."/>
            <person name="Pisabarro A.G."/>
            <person name="Walton J.D."/>
            <person name="Blanchette R.A."/>
            <person name="Henrissat B."/>
            <person name="Martin F."/>
            <person name="Cullen D."/>
            <person name="Hibbett D.S."/>
            <person name="Grigoriev I.V."/>
        </authorList>
    </citation>
    <scope>NUCLEOTIDE SEQUENCE [LARGE SCALE GENOMIC DNA]</scope>
    <source>
        <strain evidence="4">FD-172 SS1</strain>
    </source>
</reference>
<dbReference type="InterPro" id="IPR049916">
    <property type="entry name" value="WDR72-like"/>
</dbReference>
<dbReference type="Proteomes" id="UP000027195">
    <property type="component" value="Unassembled WGS sequence"/>
</dbReference>
<dbReference type="InterPro" id="IPR015943">
    <property type="entry name" value="WD40/YVTN_repeat-like_dom_sf"/>
</dbReference>